<dbReference type="EMBL" id="LXQA010817325">
    <property type="protein sequence ID" value="MCI72401.1"/>
    <property type="molecule type" value="Genomic_DNA"/>
</dbReference>
<comment type="caution">
    <text evidence="1">The sequence shown here is derived from an EMBL/GenBank/DDBJ whole genome shotgun (WGS) entry which is preliminary data.</text>
</comment>
<sequence>WNPAALLAPCSILCPVPVLLLLCPLPAPVW</sequence>
<evidence type="ECO:0000313" key="2">
    <source>
        <dbReference type="Proteomes" id="UP000265520"/>
    </source>
</evidence>
<name>A0A392UFU6_9FABA</name>
<dbReference type="Proteomes" id="UP000265520">
    <property type="component" value="Unassembled WGS sequence"/>
</dbReference>
<dbReference type="AlphaFoldDB" id="A0A392UFU6"/>
<evidence type="ECO:0000313" key="1">
    <source>
        <dbReference type="EMBL" id="MCI72401.1"/>
    </source>
</evidence>
<organism evidence="1 2">
    <name type="scientific">Trifolium medium</name>
    <dbReference type="NCBI Taxonomy" id="97028"/>
    <lineage>
        <taxon>Eukaryota</taxon>
        <taxon>Viridiplantae</taxon>
        <taxon>Streptophyta</taxon>
        <taxon>Embryophyta</taxon>
        <taxon>Tracheophyta</taxon>
        <taxon>Spermatophyta</taxon>
        <taxon>Magnoliopsida</taxon>
        <taxon>eudicotyledons</taxon>
        <taxon>Gunneridae</taxon>
        <taxon>Pentapetalae</taxon>
        <taxon>rosids</taxon>
        <taxon>fabids</taxon>
        <taxon>Fabales</taxon>
        <taxon>Fabaceae</taxon>
        <taxon>Papilionoideae</taxon>
        <taxon>50 kb inversion clade</taxon>
        <taxon>NPAAA clade</taxon>
        <taxon>Hologalegina</taxon>
        <taxon>IRL clade</taxon>
        <taxon>Trifolieae</taxon>
        <taxon>Trifolium</taxon>
    </lineage>
</organism>
<feature type="non-terminal residue" evidence="1">
    <location>
        <position position="1"/>
    </location>
</feature>
<reference evidence="1 2" key="1">
    <citation type="journal article" date="2018" name="Front. Plant Sci.">
        <title>Red Clover (Trifolium pratense) and Zigzag Clover (T. medium) - A Picture of Genomic Similarities and Differences.</title>
        <authorList>
            <person name="Dluhosova J."/>
            <person name="Istvanek J."/>
            <person name="Nedelnik J."/>
            <person name="Repkova J."/>
        </authorList>
    </citation>
    <scope>NUCLEOTIDE SEQUENCE [LARGE SCALE GENOMIC DNA]</scope>
    <source>
        <strain evidence="2">cv. 10/8</strain>
        <tissue evidence="1">Leaf</tissue>
    </source>
</reference>
<keyword evidence="2" id="KW-1185">Reference proteome</keyword>
<proteinExistence type="predicted"/>
<protein>
    <submittedName>
        <fullName evidence="1">Uncharacterized protein</fullName>
    </submittedName>
</protein>
<accession>A0A392UFU6</accession>